<feature type="compositionally biased region" description="Basic and acidic residues" evidence="1">
    <location>
        <begin position="500"/>
        <end position="510"/>
    </location>
</feature>
<dbReference type="AlphaFoldDB" id="S7QBY8"/>
<feature type="compositionally biased region" description="Low complexity" evidence="1">
    <location>
        <begin position="628"/>
        <end position="638"/>
    </location>
</feature>
<feature type="region of interest" description="Disordered" evidence="1">
    <location>
        <begin position="245"/>
        <end position="464"/>
    </location>
</feature>
<dbReference type="OMA" id="QISPIAN"/>
<feature type="compositionally biased region" description="Basic residues" evidence="1">
    <location>
        <begin position="259"/>
        <end position="278"/>
    </location>
</feature>
<accession>S7QBY8</accession>
<name>S7QBY8_GLOTA</name>
<dbReference type="RefSeq" id="XP_007864056.1">
    <property type="nucleotide sequence ID" value="XM_007865865.1"/>
</dbReference>
<reference evidence="2 3" key="1">
    <citation type="journal article" date="2012" name="Science">
        <title>The Paleozoic origin of enzymatic lignin decomposition reconstructed from 31 fungal genomes.</title>
        <authorList>
            <person name="Floudas D."/>
            <person name="Binder M."/>
            <person name="Riley R."/>
            <person name="Barry K."/>
            <person name="Blanchette R.A."/>
            <person name="Henrissat B."/>
            <person name="Martinez A.T."/>
            <person name="Otillar R."/>
            <person name="Spatafora J.W."/>
            <person name="Yadav J.S."/>
            <person name="Aerts A."/>
            <person name="Benoit I."/>
            <person name="Boyd A."/>
            <person name="Carlson A."/>
            <person name="Copeland A."/>
            <person name="Coutinho P.M."/>
            <person name="de Vries R.P."/>
            <person name="Ferreira P."/>
            <person name="Findley K."/>
            <person name="Foster B."/>
            <person name="Gaskell J."/>
            <person name="Glotzer D."/>
            <person name="Gorecki P."/>
            <person name="Heitman J."/>
            <person name="Hesse C."/>
            <person name="Hori C."/>
            <person name="Igarashi K."/>
            <person name="Jurgens J.A."/>
            <person name="Kallen N."/>
            <person name="Kersten P."/>
            <person name="Kohler A."/>
            <person name="Kuees U."/>
            <person name="Kumar T.K.A."/>
            <person name="Kuo A."/>
            <person name="LaButti K."/>
            <person name="Larrondo L.F."/>
            <person name="Lindquist E."/>
            <person name="Ling A."/>
            <person name="Lombard V."/>
            <person name="Lucas S."/>
            <person name="Lundell T."/>
            <person name="Martin R."/>
            <person name="McLaughlin D.J."/>
            <person name="Morgenstern I."/>
            <person name="Morin E."/>
            <person name="Murat C."/>
            <person name="Nagy L.G."/>
            <person name="Nolan M."/>
            <person name="Ohm R.A."/>
            <person name="Patyshakuliyeva A."/>
            <person name="Rokas A."/>
            <person name="Ruiz-Duenas F.J."/>
            <person name="Sabat G."/>
            <person name="Salamov A."/>
            <person name="Samejima M."/>
            <person name="Schmutz J."/>
            <person name="Slot J.C."/>
            <person name="St John F."/>
            <person name="Stenlid J."/>
            <person name="Sun H."/>
            <person name="Sun S."/>
            <person name="Syed K."/>
            <person name="Tsang A."/>
            <person name="Wiebenga A."/>
            <person name="Young D."/>
            <person name="Pisabarro A."/>
            <person name="Eastwood D.C."/>
            <person name="Martin F."/>
            <person name="Cullen D."/>
            <person name="Grigoriev I.V."/>
            <person name="Hibbett D.S."/>
        </authorList>
    </citation>
    <scope>NUCLEOTIDE SEQUENCE [LARGE SCALE GENOMIC DNA]</scope>
    <source>
        <strain evidence="2 3">ATCC 11539</strain>
    </source>
</reference>
<dbReference type="HOGENOM" id="CLU_374298_0_0_1"/>
<feature type="compositionally biased region" description="Acidic residues" evidence="1">
    <location>
        <begin position="490"/>
        <end position="499"/>
    </location>
</feature>
<evidence type="ECO:0000256" key="1">
    <source>
        <dbReference type="SAM" id="MobiDB-lite"/>
    </source>
</evidence>
<feature type="region of interest" description="Disordered" evidence="1">
    <location>
        <begin position="488"/>
        <end position="680"/>
    </location>
</feature>
<keyword evidence="3" id="KW-1185">Reference proteome</keyword>
<protein>
    <submittedName>
        <fullName evidence="2">Uncharacterized protein</fullName>
    </submittedName>
</protein>
<feature type="compositionally biased region" description="Basic and acidic residues" evidence="1">
    <location>
        <begin position="345"/>
        <end position="354"/>
    </location>
</feature>
<sequence length="742" mass="80817">MTSFGNILRQAIFNVEYCAPSPPLSPSLSPGSEEGFAIEDVAGSEFPLSFARQEITGNELGIDPHPAARPAGSRESVASGDGQVGPDELVHEYHPAIQKWIYEVQKAHDRLGGWSATREEFIENAPLPPDDPRVFAVAAFLLISSPAWPAHWLIWCSEKREESWRRMWEELSACTVLSTIIVKLTRPPWGGLTERSPRRIVVPNSEPYSSRITSLDDVLDRQSRAWELVPRAWYTPLITYREMPAKAPAPEPPQVATKATRKSKVTSRKKKSAKRKREAGKEGEDGDDAQVIRPPVKRTKREPPPPSDRVLKSMAKATATSSVIANLEPLQLRENETSSDANGVENDHQGKDVDTSPQADVQVEETGPNAPQVTVSPPAQEREWNTCAKKAKVIKVPRAPERQSARLRGVPKDSGLPHLQPSLTPSTGSTTLVGSEITPAVDSGARSDSKADGKSKALSAISEEELHKQLETVNDGDAEEERQVVLKLEDEGESEVDVVEEAKPVSEKAARQSTKSKGKAKAKERVATKVSPTQPGIAKKSEPRKVGARKSKEKGKAEASAVNQRRVNAVCEDAQDKESCPPNTKTRRRTTSVHKWKDSVAAPSTAASTGKTSDALPEVQEQTGRITRSASASVPRAAPETESLKIKIPPLSSRPVPARRSKEKTHGNPATRQKRETGGRKKFSILPEASRRLKSQVPLVIAGADTLQFANGIRSVLTWPLLDSLMPSVLAIAGGVLTKLKE</sequence>
<dbReference type="OrthoDB" id="10645249at2759"/>
<evidence type="ECO:0000313" key="3">
    <source>
        <dbReference type="Proteomes" id="UP000030669"/>
    </source>
</evidence>
<feature type="compositionally biased region" description="Low complexity" evidence="1">
    <location>
        <begin position="421"/>
        <end position="435"/>
    </location>
</feature>
<organism evidence="2 3">
    <name type="scientific">Gloeophyllum trabeum (strain ATCC 11539 / FP-39264 / Madison 617)</name>
    <name type="common">Brown rot fungus</name>
    <dbReference type="NCBI Taxonomy" id="670483"/>
    <lineage>
        <taxon>Eukaryota</taxon>
        <taxon>Fungi</taxon>
        <taxon>Dikarya</taxon>
        <taxon>Basidiomycota</taxon>
        <taxon>Agaricomycotina</taxon>
        <taxon>Agaricomycetes</taxon>
        <taxon>Gloeophyllales</taxon>
        <taxon>Gloeophyllaceae</taxon>
        <taxon>Gloeophyllum</taxon>
    </lineage>
</organism>
<dbReference type="Proteomes" id="UP000030669">
    <property type="component" value="Unassembled WGS sequence"/>
</dbReference>
<dbReference type="EMBL" id="KB469299">
    <property type="protein sequence ID" value="EPQ56857.1"/>
    <property type="molecule type" value="Genomic_DNA"/>
</dbReference>
<feature type="region of interest" description="Disordered" evidence="1">
    <location>
        <begin position="59"/>
        <end position="82"/>
    </location>
</feature>
<feature type="compositionally biased region" description="Basic residues" evidence="1">
    <location>
        <begin position="585"/>
        <end position="594"/>
    </location>
</feature>
<feature type="compositionally biased region" description="Basic and acidic residues" evidence="1">
    <location>
        <begin position="445"/>
        <end position="455"/>
    </location>
</feature>
<proteinExistence type="predicted"/>
<dbReference type="GeneID" id="19309360"/>
<gene>
    <name evidence="2" type="ORF">GLOTRDRAFT_92076</name>
</gene>
<dbReference type="KEGG" id="gtr:GLOTRDRAFT_92076"/>
<evidence type="ECO:0000313" key="2">
    <source>
        <dbReference type="EMBL" id="EPQ56857.1"/>
    </source>
</evidence>